<feature type="region of interest" description="Disordered" evidence="1">
    <location>
        <begin position="86"/>
        <end position="107"/>
    </location>
</feature>
<name>A0A4Z2I9F3_9TELE</name>
<comment type="caution">
    <text evidence="2">The sequence shown here is derived from an EMBL/GenBank/DDBJ whole genome shotgun (WGS) entry which is preliminary data.</text>
</comment>
<evidence type="ECO:0000313" key="3">
    <source>
        <dbReference type="Proteomes" id="UP000314294"/>
    </source>
</evidence>
<gene>
    <name evidence="2" type="primary">Cask_2</name>
    <name evidence="2" type="ORF">EYF80_015676</name>
</gene>
<keyword evidence="3" id="KW-1185">Reference proteome</keyword>
<reference evidence="2 3" key="1">
    <citation type="submission" date="2019-03" db="EMBL/GenBank/DDBJ databases">
        <title>First draft genome of Liparis tanakae, snailfish: a comprehensive survey of snailfish specific genes.</title>
        <authorList>
            <person name="Kim W."/>
            <person name="Song I."/>
            <person name="Jeong J.-H."/>
            <person name="Kim D."/>
            <person name="Kim S."/>
            <person name="Ryu S."/>
            <person name="Song J.Y."/>
            <person name="Lee S.K."/>
        </authorList>
    </citation>
    <scope>NUCLEOTIDE SEQUENCE [LARGE SCALE GENOMIC DNA]</scope>
    <source>
        <tissue evidence="2">Muscle</tissue>
    </source>
</reference>
<dbReference type="OrthoDB" id="336747at2759"/>
<sequence length="107" mass="11819">MLVVVSTASPSDGHITCPGLQLLLPREEATQGRGVGDHFVYEDQNLLNTPTPLVSGEAFAPRCSRHALLVSWEFCKRSSRLYDKINTKSSPQIRNAPSDAVQRAKER</sequence>
<dbReference type="EMBL" id="SRLO01000118">
    <property type="protein sequence ID" value="TNN74035.1"/>
    <property type="molecule type" value="Genomic_DNA"/>
</dbReference>
<dbReference type="Proteomes" id="UP000314294">
    <property type="component" value="Unassembled WGS sequence"/>
</dbReference>
<protein>
    <submittedName>
        <fullName evidence="2">Peripheral plasma membrane protein CASK</fullName>
    </submittedName>
</protein>
<organism evidence="2 3">
    <name type="scientific">Liparis tanakae</name>
    <name type="common">Tanaka's snailfish</name>
    <dbReference type="NCBI Taxonomy" id="230148"/>
    <lineage>
        <taxon>Eukaryota</taxon>
        <taxon>Metazoa</taxon>
        <taxon>Chordata</taxon>
        <taxon>Craniata</taxon>
        <taxon>Vertebrata</taxon>
        <taxon>Euteleostomi</taxon>
        <taxon>Actinopterygii</taxon>
        <taxon>Neopterygii</taxon>
        <taxon>Teleostei</taxon>
        <taxon>Neoteleostei</taxon>
        <taxon>Acanthomorphata</taxon>
        <taxon>Eupercaria</taxon>
        <taxon>Perciformes</taxon>
        <taxon>Cottioidei</taxon>
        <taxon>Cottales</taxon>
        <taxon>Liparidae</taxon>
        <taxon>Liparis</taxon>
    </lineage>
</organism>
<dbReference type="AlphaFoldDB" id="A0A4Z2I9F3"/>
<proteinExistence type="predicted"/>
<evidence type="ECO:0000256" key="1">
    <source>
        <dbReference type="SAM" id="MobiDB-lite"/>
    </source>
</evidence>
<evidence type="ECO:0000313" key="2">
    <source>
        <dbReference type="EMBL" id="TNN74035.1"/>
    </source>
</evidence>
<accession>A0A4Z2I9F3</accession>